<dbReference type="GeneID" id="36385203"/>
<dbReference type="WBParaSite" id="SRAE_X000213100.1">
    <property type="protein sequence ID" value="SRAE_X000213100.1"/>
    <property type="gene ID" value="WBGene00267709"/>
</dbReference>
<feature type="transmembrane region" description="Helical" evidence="6">
    <location>
        <begin position="131"/>
        <end position="153"/>
    </location>
</feature>
<dbReference type="InterPro" id="IPR006977">
    <property type="entry name" value="Yip1_dom"/>
</dbReference>
<sequence length="256" mass="29242">MDNNTTLNFLNFNDPPSNDILTSNISGNSRNTNIPSSQNNGFNIDDKGKKTTYLDAIQNYFNIDTNMFLNRLYCSVFPFKKSNFIVDVIENSPDIYGPLWILLTLVLCIGVTNSLVHFFNSYGEQSAEVDFGMVSAVFTLFSIYNSASINYTYMEILCTYGYNLTILVPISILYHFNFSFWRISLIIISVVITFTILYGTFWPALKNFEKKNEALIVMALILILQFAVITLLKVYYLDTLSPIKIPNDNSQINQIF</sequence>
<protein>
    <recommendedName>
        <fullName evidence="6">Protein YIPF</fullName>
    </recommendedName>
</protein>
<organism evidence="9">
    <name type="scientific">Strongyloides ratti</name>
    <name type="common">Parasitic roundworm</name>
    <dbReference type="NCBI Taxonomy" id="34506"/>
    <lineage>
        <taxon>Eukaryota</taxon>
        <taxon>Metazoa</taxon>
        <taxon>Ecdysozoa</taxon>
        <taxon>Nematoda</taxon>
        <taxon>Chromadorea</taxon>
        <taxon>Rhabditida</taxon>
        <taxon>Tylenchina</taxon>
        <taxon>Panagrolaimomorpha</taxon>
        <taxon>Strongyloidoidea</taxon>
        <taxon>Strongyloididae</taxon>
        <taxon>Strongyloides</taxon>
    </lineage>
</organism>
<reference evidence="10" key="1">
    <citation type="submission" date="2014-09" db="EMBL/GenBank/DDBJ databases">
        <authorList>
            <person name="Martin A.A."/>
        </authorList>
    </citation>
    <scope>NUCLEOTIDE SEQUENCE</scope>
    <source>
        <strain evidence="10">ED321</strain>
    </source>
</reference>
<evidence type="ECO:0000313" key="12">
    <source>
        <dbReference type="WormBase" id="SRAE_X000213100"/>
    </source>
</evidence>
<dbReference type="CTD" id="36385203"/>
<keyword evidence="3 6" id="KW-0812">Transmembrane</keyword>
<dbReference type="GO" id="GO:0031267">
    <property type="term" value="F:small GTPase binding"/>
    <property type="evidence" value="ECO:0007669"/>
    <property type="project" value="InterPro"/>
</dbReference>
<evidence type="ECO:0000259" key="8">
    <source>
        <dbReference type="Pfam" id="PF04893"/>
    </source>
</evidence>
<evidence type="ECO:0000256" key="1">
    <source>
        <dbReference type="ARBA" id="ARBA00004141"/>
    </source>
</evidence>
<evidence type="ECO:0000256" key="6">
    <source>
        <dbReference type="RuleBase" id="RU361264"/>
    </source>
</evidence>
<reference evidence="9" key="2">
    <citation type="submission" date="2014-09" db="EMBL/GenBank/DDBJ databases">
        <authorList>
            <person name="Aslett A.Martin."/>
        </authorList>
    </citation>
    <scope>NUCLEOTIDE SEQUENCE</scope>
    <source>
        <strain evidence="9">ED321 Heterogonic</strain>
    </source>
</reference>
<dbReference type="GO" id="GO:0000139">
    <property type="term" value="C:Golgi membrane"/>
    <property type="evidence" value="ECO:0007669"/>
    <property type="project" value="UniProtKB-SubCell"/>
</dbReference>
<dbReference type="EMBL" id="LN609398">
    <property type="protein sequence ID" value="CEF60393.1"/>
    <property type="molecule type" value="Genomic_DNA"/>
</dbReference>
<comment type="subcellular location">
    <subcellularLocation>
        <location evidence="6">Golgi apparatus membrane</location>
        <topology evidence="6">Multi-pass membrane protein</topology>
    </subcellularLocation>
    <subcellularLocation>
        <location evidence="1">Membrane</location>
        <topology evidence="1">Multi-pass membrane protein</topology>
    </subcellularLocation>
</comment>
<reference evidence="11" key="3">
    <citation type="submission" date="2020-12" db="UniProtKB">
        <authorList>
            <consortium name="WormBaseParasite"/>
        </authorList>
    </citation>
    <scope>IDENTIFICATION</scope>
</reference>
<dbReference type="PANTHER" id="PTHR12822:SF2">
    <property type="entry name" value="PROTEIN YIPF"/>
    <property type="match status" value="1"/>
</dbReference>
<keyword evidence="4 6" id="KW-1133">Transmembrane helix</keyword>
<evidence type="ECO:0000256" key="4">
    <source>
        <dbReference type="ARBA" id="ARBA00022989"/>
    </source>
</evidence>
<keyword evidence="10" id="KW-1185">Reference proteome</keyword>
<evidence type="ECO:0000313" key="10">
    <source>
        <dbReference type="Proteomes" id="UP000035682"/>
    </source>
</evidence>
<evidence type="ECO:0000313" key="11">
    <source>
        <dbReference type="WBParaSite" id="SRAE_X000213100.1"/>
    </source>
</evidence>
<gene>
    <name evidence="9 11 12" type="ORF">SRAE_X000213100</name>
</gene>
<dbReference type="Proteomes" id="UP000035682">
    <property type="component" value="Unplaced"/>
</dbReference>
<dbReference type="InterPro" id="IPR039765">
    <property type="entry name" value="Yip5/YIPF1/YIPF2"/>
</dbReference>
<feature type="region of interest" description="Disordered" evidence="7">
    <location>
        <begin position="23"/>
        <end position="42"/>
    </location>
</feature>
<evidence type="ECO:0000256" key="3">
    <source>
        <dbReference type="ARBA" id="ARBA00022692"/>
    </source>
</evidence>
<dbReference type="Pfam" id="PF04893">
    <property type="entry name" value="Yip1"/>
    <property type="match status" value="1"/>
</dbReference>
<dbReference type="AlphaFoldDB" id="A0A090MQE8"/>
<feature type="transmembrane region" description="Helical" evidence="6">
    <location>
        <begin position="160"/>
        <end position="177"/>
    </location>
</feature>
<dbReference type="GO" id="GO:0016192">
    <property type="term" value="P:vesicle-mediated transport"/>
    <property type="evidence" value="ECO:0007669"/>
    <property type="project" value="InterPro"/>
</dbReference>
<dbReference type="RefSeq" id="XP_024499602.1">
    <property type="nucleotide sequence ID" value="XM_024644307.1"/>
</dbReference>
<name>A0A090MQE8_STRRB</name>
<evidence type="ECO:0000256" key="5">
    <source>
        <dbReference type="ARBA" id="ARBA00023136"/>
    </source>
</evidence>
<feature type="transmembrane region" description="Helical" evidence="6">
    <location>
        <begin position="214"/>
        <end position="236"/>
    </location>
</feature>
<feature type="domain" description="Yip1" evidence="8">
    <location>
        <begin position="79"/>
        <end position="231"/>
    </location>
</feature>
<evidence type="ECO:0000256" key="7">
    <source>
        <dbReference type="SAM" id="MobiDB-lite"/>
    </source>
</evidence>
<feature type="transmembrane region" description="Helical" evidence="6">
    <location>
        <begin position="183"/>
        <end position="202"/>
    </location>
</feature>
<dbReference type="PANTHER" id="PTHR12822">
    <property type="entry name" value="PROTEIN YIPF"/>
    <property type="match status" value="1"/>
</dbReference>
<dbReference type="OrthoDB" id="10256463at2759"/>
<evidence type="ECO:0000313" key="9">
    <source>
        <dbReference type="EMBL" id="CEF60393.1"/>
    </source>
</evidence>
<comment type="similarity">
    <text evidence="2 6">Belongs to the YIP1 family.</text>
</comment>
<accession>A0A090MQE8</accession>
<keyword evidence="5 6" id="KW-0472">Membrane</keyword>
<proteinExistence type="inferred from homology"/>
<evidence type="ECO:0000256" key="2">
    <source>
        <dbReference type="ARBA" id="ARBA00010596"/>
    </source>
</evidence>
<feature type="transmembrane region" description="Helical" evidence="6">
    <location>
        <begin position="99"/>
        <end position="119"/>
    </location>
</feature>
<dbReference type="OMA" id="KRAAGNY"/>
<dbReference type="WormBase" id="SRAE_X000213100">
    <property type="protein sequence ID" value="SRP07065"/>
    <property type="gene ID" value="WBGene00267709"/>
</dbReference>